<dbReference type="VEuPathDB" id="FungiDB:YALI0_D02079g"/>
<dbReference type="GO" id="GO:0048024">
    <property type="term" value="P:regulation of mRNA splicing, via spliceosome"/>
    <property type="evidence" value="ECO:0007669"/>
    <property type="project" value="TreeGrafter"/>
</dbReference>
<dbReference type="AlphaFoldDB" id="A0A1D8NCV8"/>
<evidence type="ECO:0000256" key="5">
    <source>
        <dbReference type="ARBA" id="ARBA00025004"/>
    </source>
</evidence>
<evidence type="ECO:0000256" key="6">
    <source>
        <dbReference type="SAM" id="MobiDB-lite"/>
    </source>
</evidence>
<accession>A0A1D8NCV8</accession>
<dbReference type="eggNOG" id="KOG2146">
    <property type="taxonomic scope" value="Eukaryota"/>
</dbReference>
<dbReference type="SUPFAM" id="SSF101233">
    <property type="entry name" value="PWI domain"/>
    <property type="match status" value="1"/>
</dbReference>
<evidence type="ECO:0000256" key="3">
    <source>
        <dbReference type="ARBA" id="ARBA00022664"/>
    </source>
</evidence>
<dbReference type="Pfam" id="PF01480">
    <property type="entry name" value="PWI"/>
    <property type="match status" value="1"/>
</dbReference>
<organism evidence="8 10">
    <name type="scientific">Yarrowia lipolytica</name>
    <name type="common">Candida lipolytica</name>
    <dbReference type="NCBI Taxonomy" id="4952"/>
    <lineage>
        <taxon>Eukaryota</taxon>
        <taxon>Fungi</taxon>
        <taxon>Dikarya</taxon>
        <taxon>Ascomycota</taxon>
        <taxon>Saccharomycotina</taxon>
        <taxon>Dipodascomycetes</taxon>
        <taxon>Dipodascales</taxon>
        <taxon>Dipodascales incertae sedis</taxon>
        <taxon>Yarrowia</taxon>
    </lineage>
</organism>
<sequence length="218" mass="25597">MSFRGVPVSSAEAKQRQERDLAKLRVPKIYREAVDMTKVNRPIINRWITTKLNELLPDDDIITDYTLELLGGDKPDIREIQLNLNGFLEENTAKFCKELWELLVAAQKDKDGIPPQLIAIKKEQMEQERVKREIKIESWSGGGGGGRDRGDRRERNDRRDAKGRNRRDGDRRNGDRRDRDRDRDRDDRSSRSSRYNRSRSRSPTVKKETDEYGRDRKD</sequence>
<dbReference type="SMART" id="SM00311">
    <property type="entry name" value="PWI"/>
    <property type="match status" value="1"/>
</dbReference>
<dbReference type="PANTHER" id="PTHR23148:SF0">
    <property type="entry name" value="SERINE_ARGININE REPETITIVE MATRIX PROTEIN 1"/>
    <property type="match status" value="1"/>
</dbReference>
<evidence type="ECO:0000256" key="1">
    <source>
        <dbReference type="ARBA" id="ARBA00005544"/>
    </source>
</evidence>
<feature type="domain" description="PWI" evidence="7">
    <location>
        <begin position="23"/>
        <end position="120"/>
    </location>
</feature>
<evidence type="ECO:0000313" key="10">
    <source>
        <dbReference type="Proteomes" id="UP000182444"/>
    </source>
</evidence>
<evidence type="ECO:0000313" key="9">
    <source>
        <dbReference type="EMBL" id="RDW24820.1"/>
    </source>
</evidence>
<dbReference type="InterPro" id="IPR002483">
    <property type="entry name" value="PWI_dom"/>
</dbReference>
<dbReference type="Gene3D" id="1.20.1390.10">
    <property type="entry name" value="PWI domain"/>
    <property type="match status" value="1"/>
</dbReference>
<name>A0A1D8NCV8_YARLL</name>
<evidence type="ECO:0000313" key="8">
    <source>
        <dbReference type="EMBL" id="AOW03456.1"/>
    </source>
</evidence>
<reference evidence="8 10" key="1">
    <citation type="journal article" date="2016" name="PLoS ONE">
        <title>Sequence Assembly of Yarrowia lipolytica Strain W29/CLIB89 Shows Transposable Element Diversity.</title>
        <authorList>
            <person name="Magnan C."/>
            <person name="Yu J."/>
            <person name="Chang I."/>
            <person name="Jahn E."/>
            <person name="Kanomata Y."/>
            <person name="Wu J."/>
            <person name="Zeller M."/>
            <person name="Oakes M."/>
            <person name="Baldi P."/>
            <person name="Sandmeyer S."/>
        </authorList>
    </citation>
    <scope>NUCLEOTIDE SEQUENCE [LARGE SCALE GENOMIC DNA]</scope>
    <source>
        <strain evidence="8">CLIB89</strain>
        <strain evidence="10">CLIB89(W29)</strain>
    </source>
</reference>
<comment type="similarity">
    <text evidence="1">Belongs to the SNU71 family.</text>
</comment>
<dbReference type="Proteomes" id="UP000256601">
    <property type="component" value="Unassembled WGS sequence"/>
</dbReference>
<protein>
    <recommendedName>
        <fullName evidence="2">U1 small nuclear ribonucleoprotein component SNU71</fullName>
    </recommendedName>
</protein>
<feature type="region of interest" description="Disordered" evidence="6">
    <location>
        <begin position="131"/>
        <end position="218"/>
    </location>
</feature>
<feature type="compositionally biased region" description="Basic and acidic residues" evidence="6">
    <location>
        <begin position="146"/>
        <end position="190"/>
    </location>
</feature>
<dbReference type="GO" id="GO:0006397">
    <property type="term" value="P:mRNA processing"/>
    <property type="evidence" value="ECO:0007669"/>
    <property type="project" value="UniProtKB-KW"/>
</dbReference>
<dbReference type="InterPro" id="IPR036483">
    <property type="entry name" value="PWI_dom_sf"/>
</dbReference>
<dbReference type="OMA" id="DRDESIY"/>
<dbReference type="GeneID" id="2910487"/>
<keyword evidence="4" id="KW-0747">Spliceosome</keyword>
<dbReference type="GO" id="GO:0003723">
    <property type="term" value="F:RNA binding"/>
    <property type="evidence" value="ECO:0007669"/>
    <property type="project" value="TreeGrafter"/>
</dbReference>
<keyword evidence="3" id="KW-0507">mRNA processing</keyword>
<dbReference type="PANTHER" id="PTHR23148">
    <property type="entry name" value="SERINE/ARGININE REGULATED NUCLEAR MATRIX PROTEIN"/>
    <property type="match status" value="1"/>
</dbReference>
<evidence type="ECO:0000259" key="7">
    <source>
        <dbReference type="PROSITE" id="PS51025"/>
    </source>
</evidence>
<dbReference type="PROSITE" id="PS51025">
    <property type="entry name" value="PWI"/>
    <property type="match status" value="1"/>
</dbReference>
<proteinExistence type="inferred from homology"/>
<dbReference type="EMBL" id="CP017556">
    <property type="protein sequence ID" value="AOW03456.1"/>
    <property type="molecule type" value="Genomic_DNA"/>
</dbReference>
<dbReference type="EMBL" id="KZ859020">
    <property type="protein sequence ID" value="RDW24820.1"/>
    <property type="molecule type" value="Genomic_DNA"/>
</dbReference>
<dbReference type="VEuPathDB" id="FungiDB:YALI1_D02348g"/>
<dbReference type="InterPro" id="IPR052225">
    <property type="entry name" value="Ser/Arg_repetitive_matrix"/>
</dbReference>
<keyword evidence="4" id="KW-0508">mRNA splicing</keyword>
<dbReference type="Proteomes" id="UP000182444">
    <property type="component" value="Chromosome 1D"/>
</dbReference>
<evidence type="ECO:0000256" key="4">
    <source>
        <dbReference type="ARBA" id="ARBA00022728"/>
    </source>
</evidence>
<feature type="compositionally biased region" description="Basic and acidic residues" evidence="6">
    <location>
        <begin position="205"/>
        <end position="218"/>
    </location>
</feature>
<gene>
    <name evidence="9" type="ORF">B0I71DRAFT_133686</name>
    <name evidence="8" type="ORF">YALI1_D02348g</name>
</gene>
<dbReference type="GO" id="GO:0005681">
    <property type="term" value="C:spliceosomal complex"/>
    <property type="evidence" value="ECO:0007669"/>
    <property type="project" value="UniProtKB-KW"/>
</dbReference>
<dbReference type="KEGG" id="yli:2910487"/>
<comment type="function">
    <text evidence="5">Component of the U1 snRNP particle, which recognizes and binds the 5'-splice site of pre-mRNA. Together with other non-snRNP factors, U1 snRNP forms the spliceosomal commitment complex, that targets pre-mRNA to the splicing pathway.</text>
</comment>
<evidence type="ECO:0000313" key="11">
    <source>
        <dbReference type="Proteomes" id="UP000256601"/>
    </source>
</evidence>
<reference evidence="9 11" key="2">
    <citation type="submission" date="2018-07" db="EMBL/GenBank/DDBJ databases">
        <title>Draft Genome Assemblies for Five Robust Yarrowia lipolytica Strains Exhibiting High Lipid Production and Pentose Sugar Utilization and Sugar Alcohol Secretion from Undetoxified Lignocellulosic Biomass Hydrolysates.</title>
        <authorList>
            <consortium name="DOE Joint Genome Institute"/>
            <person name="Walker C."/>
            <person name="Ryu S."/>
            <person name="Na H."/>
            <person name="Zane M."/>
            <person name="LaButti K."/>
            <person name="Lipzen A."/>
            <person name="Haridas S."/>
            <person name="Barry K."/>
            <person name="Grigoriev I.V."/>
            <person name="Quarterman J."/>
            <person name="Slininger P."/>
            <person name="Dien B."/>
            <person name="Trinh C.T."/>
        </authorList>
    </citation>
    <scope>NUCLEOTIDE SEQUENCE [LARGE SCALE GENOMIC DNA]</scope>
    <source>
        <strain evidence="9 11">YB392</strain>
    </source>
</reference>
<evidence type="ECO:0000256" key="2">
    <source>
        <dbReference type="ARBA" id="ARBA00014280"/>
    </source>
</evidence>